<keyword evidence="8 12" id="KW-0342">GTP-binding</keyword>
<protein>
    <recommendedName>
        <fullName evidence="1 12">GTP 3',8-cyclase</fullName>
        <ecNumber evidence="1 12">4.1.99.22</ecNumber>
    </recommendedName>
    <alternativeName>
        <fullName evidence="12">Molybdenum cofactor biosynthesis protein A</fullName>
    </alternativeName>
</protein>
<evidence type="ECO:0000256" key="4">
    <source>
        <dbReference type="ARBA" id="ARBA00022723"/>
    </source>
</evidence>
<organism evidence="15 16">
    <name type="scientific">Qipengyuania aquimaris</name>
    <dbReference type="NCBI Taxonomy" id="255984"/>
    <lineage>
        <taxon>Bacteria</taxon>
        <taxon>Pseudomonadati</taxon>
        <taxon>Pseudomonadota</taxon>
        <taxon>Alphaproteobacteria</taxon>
        <taxon>Sphingomonadales</taxon>
        <taxon>Erythrobacteraceae</taxon>
        <taxon>Qipengyuania</taxon>
    </lineage>
</organism>
<sequence length="345" mass="37929">MALFDPPSRGEGPAAMPVEGSLADSFGRRFSYLRVSLTERCNFRCTYCLPNGFVKQKGLPAELSADEIARAVSAFAQLGLWKVRLTGGEPTVRSDFADIVQGIAATEGIRRLAMTTNGYRLADNAREWRAAGIDAINISIDTLDREDFARVTGHDRLDEVVSGVDAALDAGFSSVKVNSVLLRELRESGLEDILAFVTERDIAWRFIELMRTNDNAPFHREQSTPGHAILAQMEEEGWRELPREAGAGPSRDFAHPDYRGRIGLIAPYATGFCDSCNRLRLSSRGKLHLCLFGEDGLDLRDLLQGDEQQDDLVERILSAMPGKMRAHRLHDGNSGSTPHLASIGG</sequence>
<dbReference type="AlphaFoldDB" id="A0A9Q3S2G7"/>
<dbReference type="GO" id="GO:0006777">
    <property type="term" value="P:Mo-molybdopterin cofactor biosynthetic process"/>
    <property type="evidence" value="ECO:0007669"/>
    <property type="project" value="UniProtKB-UniRule"/>
</dbReference>
<gene>
    <name evidence="12 15" type="primary">moaA</name>
    <name evidence="15" type="ORF">KUV31_10480</name>
</gene>
<feature type="binding site" evidence="12">
    <location>
        <position position="45"/>
    </location>
    <ligand>
        <name>[4Fe-4S] cluster</name>
        <dbReference type="ChEBI" id="CHEBI:49883"/>
        <label>1</label>
        <note>4Fe-4S-S-AdoMet</note>
    </ligand>
</feature>
<feature type="binding site" evidence="12">
    <location>
        <position position="115"/>
    </location>
    <ligand>
        <name>GTP</name>
        <dbReference type="ChEBI" id="CHEBI:37565"/>
    </ligand>
</feature>
<dbReference type="SFLD" id="SFLDG01383">
    <property type="entry name" value="cyclic_pyranopterin_phosphate"/>
    <property type="match status" value="1"/>
</dbReference>
<dbReference type="SFLD" id="SFLDG01067">
    <property type="entry name" value="SPASM/twitch_domain_containing"/>
    <property type="match status" value="1"/>
</dbReference>
<comment type="function">
    <text evidence="12">Catalyzes the cyclization of GTP to (8S)-3',8-cyclo-7,8-dihydroguanosine 5'-triphosphate.</text>
</comment>
<dbReference type="PROSITE" id="PS51918">
    <property type="entry name" value="RADICAL_SAM"/>
    <property type="match status" value="1"/>
</dbReference>
<accession>A0A9Q3S2G7</accession>
<keyword evidence="4 12" id="KW-0479">Metal-binding</keyword>
<dbReference type="InterPro" id="IPR010505">
    <property type="entry name" value="MoaA_twitch"/>
</dbReference>
<dbReference type="InterPro" id="IPR013483">
    <property type="entry name" value="MoaA"/>
</dbReference>
<dbReference type="CDD" id="cd01335">
    <property type="entry name" value="Radical_SAM"/>
    <property type="match status" value="1"/>
</dbReference>
<feature type="binding site" evidence="12">
    <location>
        <position position="34"/>
    </location>
    <ligand>
        <name>GTP</name>
        <dbReference type="ChEBI" id="CHEBI:37565"/>
    </ligand>
</feature>
<evidence type="ECO:0000256" key="6">
    <source>
        <dbReference type="ARBA" id="ARBA00023004"/>
    </source>
</evidence>
<reference evidence="15" key="1">
    <citation type="submission" date="2021-06" db="EMBL/GenBank/DDBJ databases">
        <title>50 bacteria genomes isolated from Dapeng, Shenzhen, China.</title>
        <authorList>
            <person name="Zheng W."/>
            <person name="Yu S."/>
            <person name="Huang Y."/>
        </authorList>
    </citation>
    <scope>NUCLEOTIDE SEQUENCE</scope>
    <source>
        <strain evidence="15">DP4N28-2</strain>
    </source>
</reference>
<feature type="binding site" evidence="12">
    <location>
        <position position="84"/>
    </location>
    <ligand>
        <name>GTP</name>
        <dbReference type="ChEBI" id="CHEBI:37565"/>
    </ligand>
</feature>
<dbReference type="GO" id="GO:0046872">
    <property type="term" value="F:metal ion binding"/>
    <property type="evidence" value="ECO:0007669"/>
    <property type="project" value="UniProtKB-KW"/>
</dbReference>
<evidence type="ECO:0000256" key="3">
    <source>
        <dbReference type="ARBA" id="ARBA00022691"/>
    </source>
</evidence>
<dbReference type="GO" id="GO:0061798">
    <property type="term" value="F:GTP 3',8'-cyclase activity"/>
    <property type="evidence" value="ECO:0007669"/>
    <property type="project" value="UniProtKB-UniRule"/>
</dbReference>
<evidence type="ECO:0000256" key="10">
    <source>
        <dbReference type="ARBA" id="ARBA00023239"/>
    </source>
</evidence>
<keyword evidence="10 12" id="KW-0456">Lyase</keyword>
<dbReference type="Proteomes" id="UP000824927">
    <property type="component" value="Unassembled WGS sequence"/>
</dbReference>
<dbReference type="GO" id="GO:1904047">
    <property type="term" value="F:S-adenosyl-L-methionine binding"/>
    <property type="evidence" value="ECO:0007669"/>
    <property type="project" value="UniProtKB-UniRule"/>
</dbReference>
<comment type="subunit">
    <text evidence="12">Monomer and homodimer.</text>
</comment>
<feature type="binding site" evidence="12">
    <location>
        <position position="210"/>
    </location>
    <ligand>
        <name>S-adenosyl-L-methionine</name>
        <dbReference type="ChEBI" id="CHEBI:59789"/>
    </ligand>
</feature>
<feature type="binding site" evidence="12">
    <location>
        <begin position="278"/>
        <end position="280"/>
    </location>
    <ligand>
        <name>GTP</name>
        <dbReference type="ChEBI" id="CHEBI:37565"/>
    </ligand>
</feature>
<dbReference type="SFLD" id="SFLDG01386">
    <property type="entry name" value="main_SPASM_domain-containing"/>
    <property type="match status" value="1"/>
</dbReference>
<comment type="similarity">
    <text evidence="12">Belongs to the radical SAM superfamily. MoaA family.</text>
</comment>
<keyword evidence="9 12" id="KW-0501">Molybdenum cofactor biosynthesis</keyword>
<keyword evidence="5 12" id="KW-0547">Nucleotide-binding</keyword>
<dbReference type="PANTHER" id="PTHR22960:SF28">
    <property type="entry name" value="GTP 3',8-CYCLASE"/>
    <property type="match status" value="1"/>
</dbReference>
<feature type="binding site" evidence="12">
    <location>
        <position position="139"/>
    </location>
    <ligand>
        <name>S-adenosyl-L-methionine</name>
        <dbReference type="ChEBI" id="CHEBI:59789"/>
    </ligand>
</feature>
<dbReference type="HAMAP" id="MF_01225_B">
    <property type="entry name" value="MoaA_B"/>
    <property type="match status" value="1"/>
</dbReference>
<dbReference type="RefSeq" id="WP_222405470.1">
    <property type="nucleotide sequence ID" value="NZ_JAHVKP010000001.1"/>
</dbReference>
<evidence type="ECO:0000256" key="8">
    <source>
        <dbReference type="ARBA" id="ARBA00023134"/>
    </source>
</evidence>
<evidence type="ECO:0000313" key="15">
    <source>
        <dbReference type="EMBL" id="MBY6218763.1"/>
    </source>
</evidence>
<dbReference type="SMART" id="SM00729">
    <property type="entry name" value="Elp3"/>
    <property type="match status" value="1"/>
</dbReference>
<dbReference type="InterPro" id="IPR058240">
    <property type="entry name" value="rSAM_sf"/>
</dbReference>
<comment type="catalytic activity">
    <reaction evidence="11 12">
        <text>GTP + AH2 + S-adenosyl-L-methionine = (8S)-3',8-cyclo-7,8-dihydroguanosine 5'-triphosphate + 5'-deoxyadenosine + L-methionine + A + H(+)</text>
        <dbReference type="Rhea" id="RHEA:49576"/>
        <dbReference type="ChEBI" id="CHEBI:13193"/>
        <dbReference type="ChEBI" id="CHEBI:15378"/>
        <dbReference type="ChEBI" id="CHEBI:17319"/>
        <dbReference type="ChEBI" id="CHEBI:17499"/>
        <dbReference type="ChEBI" id="CHEBI:37565"/>
        <dbReference type="ChEBI" id="CHEBI:57844"/>
        <dbReference type="ChEBI" id="CHEBI:59789"/>
        <dbReference type="ChEBI" id="CHEBI:131766"/>
        <dbReference type="EC" id="4.1.99.22"/>
    </reaction>
</comment>
<dbReference type="InterPro" id="IPR000385">
    <property type="entry name" value="MoaA_NifB_PqqE_Fe-S-bd_CS"/>
</dbReference>
<feature type="binding site" evidence="12">
    <location>
        <position position="47"/>
    </location>
    <ligand>
        <name>S-adenosyl-L-methionine</name>
        <dbReference type="ChEBI" id="CHEBI:59789"/>
    </ligand>
</feature>
<dbReference type="PANTHER" id="PTHR22960">
    <property type="entry name" value="MOLYBDOPTERIN COFACTOR SYNTHESIS PROTEIN A"/>
    <property type="match status" value="1"/>
</dbReference>
<dbReference type="CDD" id="cd21117">
    <property type="entry name" value="Twitch_MoaA"/>
    <property type="match status" value="1"/>
</dbReference>
<dbReference type="Pfam" id="PF04055">
    <property type="entry name" value="Radical_SAM"/>
    <property type="match status" value="1"/>
</dbReference>
<keyword evidence="3 12" id="KW-0949">S-adenosyl-L-methionine</keyword>
<feature type="binding site" evidence="12">
    <location>
        <position position="276"/>
    </location>
    <ligand>
        <name>[4Fe-4S] cluster</name>
        <dbReference type="ChEBI" id="CHEBI:49883"/>
        <label>2</label>
        <note>4Fe-4S-substrate</note>
    </ligand>
</feature>
<evidence type="ECO:0000256" key="9">
    <source>
        <dbReference type="ARBA" id="ARBA00023150"/>
    </source>
</evidence>
<dbReference type="GO" id="GO:0051539">
    <property type="term" value="F:4 iron, 4 sulfur cluster binding"/>
    <property type="evidence" value="ECO:0007669"/>
    <property type="project" value="UniProtKB-UniRule"/>
</dbReference>
<feature type="domain" description="Radical SAM core" evidence="14">
    <location>
        <begin position="25"/>
        <end position="250"/>
    </location>
</feature>
<dbReference type="InterPro" id="IPR040064">
    <property type="entry name" value="MoaA-like"/>
</dbReference>
<keyword evidence="6 12" id="KW-0408">Iron</keyword>
<feature type="binding site" evidence="12">
    <location>
        <position position="88"/>
    </location>
    <ligand>
        <name>S-adenosyl-L-methionine</name>
        <dbReference type="ChEBI" id="CHEBI:59789"/>
    </ligand>
</feature>
<proteinExistence type="inferred from homology"/>
<comment type="caution">
    <text evidence="15">The sequence shown here is derived from an EMBL/GenBank/DDBJ whole genome shotgun (WGS) entry which is preliminary data.</text>
</comment>
<keyword evidence="7 12" id="KW-0411">Iron-sulfur</keyword>
<comment type="cofactor">
    <cofactor evidence="12">
        <name>[4Fe-4S] cluster</name>
        <dbReference type="ChEBI" id="CHEBI:49883"/>
    </cofactor>
    <text evidence="12">Binds 2 [4Fe-4S] clusters. Binds 1 [4Fe-4S] cluster coordinated with 3 cysteines and an exchangeable S-adenosyl-L-methionine and 1 [4Fe-4S] cluster coordinated with 3 cysteines and the GTP-derived substrate.</text>
</comment>
<feature type="binding site" evidence="12">
    <location>
        <position position="273"/>
    </location>
    <ligand>
        <name>[4Fe-4S] cluster</name>
        <dbReference type="ChEBI" id="CHEBI:49883"/>
        <label>2</label>
        <note>4Fe-4S-substrate</note>
    </ligand>
</feature>
<dbReference type="Pfam" id="PF06463">
    <property type="entry name" value="Mob_synth_C"/>
    <property type="match status" value="1"/>
</dbReference>
<comment type="pathway">
    <text evidence="12">Cofactor biosynthesis; molybdopterin biosynthesis.</text>
</comment>
<evidence type="ECO:0000256" key="2">
    <source>
        <dbReference type="ARBA" id="ARBA00022485"/>
    </source>
</evidence>
<dbReference type="InterPro" id="IPR013785">
    <property type="entry name" value="Aldolase_TIM"/>
</dbReference>
<feature type="binding site" evidence="12">
    <location>
        <position position="290"/>
    </location>
    <ligand>
        <name>[4Fe-4S] cluster</name>
        <dbReference type="ChEBI" id="CHEBI:49883"/>
        <label>2</label>
        <note>4Fe-4S-substrate</note>
    </ligand>
</feature>
<dbReference type="InterPro" id="IPR006638">
    <property type="entry name" value="Elp3/MiaA/NifB-like_rSAM"/>
</dbReference>
<dbReference type="GO" id="GO:0061799">
    <property type="term" value="F:cyclic pyranopterin monophosphate synthase activity"/>
    <property type="evidence" value="ECO:0007669"/>
    <property type="project" value="TreeGrafter"/>
</dbReference>
<evidence type="ECO:0000256" key="1">
    <source>
        <dbReference type="ARBA" id="ARBA00012167"/>
    </source>
</evidence>
<evidence type="ECO:0000256" key="11">
    <source>
        <dbReference type="ARBA" id="ARBA00048697"/>
    </source>
</evidence>
<dbReference type="EC" id="4.1.99.22" evidence="1 12"/>
<evidence type="ECO:0000256" key="12">
    <source>
        <dbReference type="HAMAP-Rule" id="MF_01225"/>
    </source>
</evidence>
<feature type="binding site" evidence="12">
    <location>
        <position position="41"/>
    </location>
    <ligand>
        <name>[4Fe-4S] cluster</name>
        <dbReference type="ChEBI" id="CHEBI:49883"/>
        <label>1</label>
        <note>4Fe-4S-S-AdoMet</note>
    </ligand>
</feature>
<dbReference type="PROSITE" id="PS01305">
    <property type="entry name" value="MOAA_NIFB_PQQE"/>
    <property type="match status" value="1"/>
</dbReference>
<evidence type="ECO:0000313" key="16">
    <source>
        <dbReference type="Proteomes" id="UP000824927"/>
    </source>
</evidence>
<dbReference type="NCBIfam" id="TIGR02666">
    <property type="entry name" value="moaA"/>
    <property type="match status" value="1"/>
</dbReference>
<dbReference type="GO" id="GO:0005525">
    <property type="term" value="F:GTP binding"/>
    <property type="evidence" value="ECO:0007669"/>
    <property type="project" value="UniProtKB-UniRule"/>
</dbReference>
<feature type="binding site" evidence="12">
    <location>
        <position position="48"/>
    </location>
    <ligand>
        <name>[4Fe-4S] cluster</name>
        <dbReference type="ChEBI" id="CHEBI:49883"/>
        <label>1</label>
        <note>4Fe-4S-S-AdoMet</note>
    </ligand>
</feature>
<evidence type="ECO:0000256" key="5">
    <source>
        <dbReference type="ARBA" id="ARBA00022741"/>
    </source>
</evidence>
<dbReference type="SFLD" id="SFLDS00029">
    <property type="entry name" value="Radical_SAM"/>
    <property type="match status" value="1"/>
</dbReference>
<dbReference type="EMBL" id="JAHVKP010000001">
    <property type="protein sequence ID" value="MBY6218763.1"/>
    <property type="molecule type" value="Genomic_DNA"/>
</dbReference>
<evidence type="ECO:0000256" key="13">
    <source>
        <dbReference type="SAM" id="MobiDB-lite"/>
    </source>
</evidence>
<dbReference type="InterPro" id="IPR007197">
    <property type="entry name" value="rSAM"/>
</dbReference>
<feature type="region of interest" description="Disordered" evidence="13">
    <location>
        <begin position="326"/>
        <end position="345"/>
    </location>
</feature>
<keyword evidence="2 12" id="KW-0004">4Fe-4S</keyword>
<evidence type="ECO:0000259" key="14">
    <source>
        <dbReference type="PROSITE" id="PS51918"/>
    </source>
</evidence>
<dbReference type="InterPro" id="IPR050105">
    <property type="entry name" value="MoCo_biosynth_MoaA/MoaC"/>
</dbReference>
<dbReference type="Gene3D" id="3.20.20.70">
    <property type="entry name" value="Aldolase class I"/>
    <property type="match status" value="1"/>
</dbReference>
<evidence type="ECO:0000256" key="7">
    <source>
        <dbReference type="ARBA" id="ARBA00023014"/>
    </source>
</evidence>
<name>A0A9Q3S2G7_9SPHN</name>
<feature type="binding site" evidence="12">
    <location>
        <position position="176"/>
    </location>
    <ligand>
        <name>GTP</name>
        <dbReference type="ChEBI" id="CHEBI:37565"/>
    </ligand>
</feature>
<dbReference type="SUPFAM" id="SSF102114">
    <property type="entry name" value="Radical SAM enzymes"/>
    <property type="match status" value="1"/>
</dbReference>